<dbReference type="PANTHER" id="PTHR10332:SF80">
    <property type="entry name" value="EQUILIBRATIVE NUCLEOSIDE TRANSPORTER 2, ISOFORM A"/>
    <property type="match status" value="1"/>
</dbReference>
<dbReference type="AlphaFoldDB" id="A0A1B0GG47"/>
<feature type="transmembrane region" description="Helical" evidence="7">
    <location>
        <begin position="303"/>
        <end position="323"/>
    </location>
</feature>
<feature type="transmembrane region" description="Helical" evidence="7">
    <location>
        <begin position="47"/>
        <end position="68"/>
    </location>
</feature>
<dbReference type="PIRSF" id="PIRSF016379">
    <property type="entry name" value="ENT"/>
    <property type="match status" value="1"/>
</dbReference>
<comment type="similarity">
    <text evidence="2">Belongs to the SLC29A/ENT transporter (TC 2.A.57) family.</text>
</comment>
<dbReference type="EnsemblMetazoa" id="GMOY012331-RA">
    <property type="protein sequence ID" value="GMOY012331-PA"/>
    <property type="gene ID" value="GMOY012331"/>
</dbReference>
<evidence type="ECO:0000256" key="4">
    <source>
        <dbReference type="ARBA" id="ARBA00022692"/>
    </source>
</evidence>
<proteinExistence type="inferred from homology"/>
<keyword evidence="9" id="KW-1185">Reference proteome</keyword>
<sequence>MNSFTFLGSAVTVAKPAQQKKAKFYSPDKQFVTAPMIATPPRDKFKLVFLIFVLHGIGVLMPWNMFITAKSYFVDFKLATNDTSPTTYAGYFLQYMSFASQIPNLIFNWINIFLRIGGDITKGIVCTIPMILVIFIFTVILAMVDSSSWPDIFFWITIITIVILHSVNGVYHNTVYGMAAILPLRYTGAVVLGSNLSGLFAAIVSICSSYIFSSHRTAAIYYFLTAILVFFICFDTYFALPLNKFYRYHEIVRRKEDLRKVEEEIGTRIPYLTIFITALPQLCNVFFTLFVTLSVFPAVHSDHYFISITCFLTFNLFVTLGSLTTTIVQWPKPKYLRIFVLMRSIFVPLFLFCNYLPKGVERKLPVLITNEWIYWIIAVVMSYSSGYLQSLGMMYAPKTVAPKYRTTAGMFTAAILISGVVTGILFSFLFPHIV</sequence>
<evidence type="ECO:0008006" key="10">
    <source>
        <dbReference type="Google" id="ProtNLM"/>
    </source>
</evidence>
<evidence type="ECO:0000256" key="6">
    <source>
        <dbReference type="ARBA" id="ARBA00023136"/>
    </source>
</evidence>
<dbReference type="EMBL" id="CCAG010012075">
    <property type="status" value="NOT_ANNOTATED_CDS"/>
    <property type="molecule type" value="Genomic_DNA"/>
</dbReference>
<dbReference type="Pfam" id="PF01733">
    <property type="entry name" value="Nucleoside_tran"/>
    <property type="match status" value="1"/>
</dbReference>
<comment type="subcellular location">
    <subcellularLocation>
        <location evidence="1">Membrane</location>
        <topology evidence="1">Multi-pass membrane protein</topology>
    </subcellularLocation>
</comment>
<name>A0A1B0GG47_GLOMM</name>
<evidence type="ECO:0000256" key="7">
    <source>
        <dbReference type="SAM" id="Phobius"/>
    </source>
</evidence>
<keyword evidence="3" id="KW-0813">Transport</keyword>
<feature type="transmembrane region" description="Helical" evidence="7">
    <location>
        <begin position="219"/>
        <end position="240"/>
    </location>
</feature>
<keyword evidence="6 7" id="KW-0472">Membrane</keyword>
<reference evidence="8" key="1">
    <citation type="submission" date="2020-05" db="UniProtKB">
        <authorList>
            <consortium name="EnsemblMetazoa"/>
        </authorList>
    </citation>
    <scope>IDENTIFICATION</scope>
    <source>
        <strain evidence="8">Yale</strain>
    </source>
</reference>
<organism evidence="8 9">
    <name type="scientific">Glossina morsitans morsitans</name>
    <name type="common">Savannah tsetse fly</name>
    <dbReference type="NCBI Taxonomy" id="37546"/>
    <lineage>
        <taxon>Eukaryota</taxon>
        <taxon>Metazoa</taxon>
        <taxon>Ecdysozoa</taxon>
        <taxon>Arthropoda</taxon>
        <taxon>Hexapoda</taxon>
        <taxon>Insecta</taxon>
        <taxon>Pterygota</taxon>
        <taxon>Neoptera</taxon>
        <taxon>Endopterygota</taxon>
        <taxon>Diptera</taxon>
        <taxon>Brachycera</taxon>
        <taxon>Muscomorpha</taxon>
        <taxon>Hippoboscoidea</taxon>
        <taxon>Glossinidae</taxon>
        <taxon>Glossina</taxon>
    </lineage>
</organism>
<dbReference type="InterPro" id="IPR002259">
    <property type="entry name" value="Eqnu_transpt"/>
</dbReference>
<dbReference type="GO" id="GO:0005886">
    <property type="term" value="C:plasma membrane"/>
    <property type="evidence" value="ECO:0007669"/>
    <property type="project" value="TreeGrafter"/>
</dbReference>
<evidence type="ECO:0000256" key="2">
    <source>
        <dbReference type="ARBA" id="ARBA00007965"/>
    </source>
</evidence>
<feature type="transmembrane region" description="Helical" evidence="7">
    <location>
        <begin position="124"/>
        <end position="146"/>
    </location>
</feature>
<accession>A0A1B0GG47</accession>
<dbReference type="GO" id="GO:0005337">
    <property type="term" value="F:nucleoside transmembrane transporter activity"/>
    <property type="evidence" value="ECO:0007669"/>
    <property type="project" value="InterPro"/>
</dbReference>
<feature type="transmembrane region" description="Helical" evidence="7">
    <location>
        <begin position="192"/>
        <end position="213"/>
    </location>
</feature>
<protein>
    <recommendedName>
        <fullName evidence="10">Nucleoside transporter</fullName>
    </recommendedName>
</protein>
<feature type="transmembrane region" description="Helical" evidence="7">
    <location>
        <begin position="335"/>
        <end position="352"/>
    </location>
</feature>
<dbReference type="PRINTS" id="PR01130">
    <property type="entry name" value="DERENTRNSPRT"/>
</dbReference>
<keyword evidence="5 7" id="KW-1133">Transmembrane helix</keyword>
<evidence type="ECO:0000256" key="3">
    <source>
        <dbReference type="ARBA" id="ARBA00022448"/>
    </source>
</evidence>
<keyword evidence="4 7" id="KW-0812">Transmembrane</keyword>
<evidence type="ECO:0000256" key="1">
    <source>
        <dbReference type="ARBA" id="ARBA00004141"/>
    </source>
</evidence>
<feature type="transmembrane region" description="Helical" evidence="7">
    <location>
        <begin position="408"/>
        <end position="430"/>
    </location>
</feature>
<evidence type="ECO:0000256" key="5">
    <source>
        <dbReference type="ARBA" id="ARBA00022989"/>
    </source>
</evidence>
<feature type="transmembrane region" description="Helical" evidence="7">
    <location>
        <begin position="372"/>
        <end position="396"/>
    </location>
</feature>
<feature type="transmembrane region" description="Helical" evidence="7">
    <location>
        <begin position="152"/>
        <end position="171"/>
    </location>
</feature>
<evidence type="ECO:0000313" key="8">
    <source>
        <dbReference type="EnsemblMetazoa" id="GMOY012331-PA"/>
    </source>
</evidence>
<dbReference type="PANTHER" id="PTHR10332">
    <property type="entry name" value="EQUILIBRATIVE NUCLEOSIDE TRANSPORTER"/>
    <property type="match status" value="1"/>
</dbReference>
<dbReference type="VEuPathDB" id="VectorBase:GMOY012331"/>
<feature type="transmembrane region" description="Helical" evidence="7">
    <location>
        <begin position="269"/>
        <end position="291"/>
    </location>
</feature>
<evidence type="ECO:0000313" key="9">
    <source>
        <dbReference type="Proteomes" id="UP000092444"/>
    </source>
</evidence>
<dbReference type="Proteomes" id="UP000092444">
    <property type="component" value="Unassembled WGS sequence"/>
</dbReference>
<feature type="transmembrane region" description="Helical" evidence="7">
    <location>
        <begin position="88"/>
        <end position="112"/>
    </location>
</feature>